<dbReference type="KEGG" id="api:103308184"/>
<dbReference type="OrthoDB" id="45365at2759"/>
<reference evidence="4" key="1">
    <citation type="submission" date="2010-06" db="EMBL/GenBank/DDBJ databases">
        <authorList>
            <person name="Jiang H."/>
            <person name="Abraham K."/>
            <person name="Ali S."/>
            <person name="Alsbrooks S.L."/>
            <person name="Anim B.N."/>
            <person name="Anosike U.S."/>
            <person name="Attaway T."/>
            <person name="Bandaranaike D.P."/>
            <person name="Battles P.K."/>
            <person name="Bell S.N."/>
            <person name="Bell A.V."/>
            <person name="Beltran B."/>
            <person name="Bickham C."/>
            <person name="Bustamante Y."/>
            <person name="Caleb T."/>
            <person name="Canada A."/>
            <person name="Cardenas V."/>
            <person name="Carter K."/>
            <person name="Chacko J."/>
            <person name="Chandrabose M.N."/>
            <person name="Chavez D."/>
            <person name="Chavez A."/>
            <person name="Chen L."/>
            <person name="Chu H.-S."/>
            <person name="Claassen K.J."/>
            <person name="Cockrell R."/>
            <person name="Collins M."/>
            <person name="Cooper J.A."/>
            <person name="Cree A."/>
            <person name="Curry S.M."/>
            <person name="Da Y."/>
            <person name="Dao M.D."/>
            <person name="Das B."/>
            <person name="Davila M.-L."/>
            <person name="Davy-Carroll L."/>
            <person name="Denson S."/>
            <person name="Dinh H."/>
            <person name="Ebong V.E."/>
            <person name="Edwards J.R."/>
            <person name="Egan A."/>
            <person name="El-Daye J."/>
            <person name="Escobedo L."/>
            <person name="Fernandez S."/>
            <person name="Fernando P.R."/>
            <person name="Flagg N."/>
            <person name="Forbes L.D."/>
            <person name="Fowler R.G."/>
            <person name="Fu Q."/>
            <person name="Gabisi R.A."/>
            <person name="Ganer J."/>
            <person name="Garbino Pronczuk A."/>
            <person name="Garcia R.M."/>
            <person name="Garner T."/>
            <person name="Garrett T.E."/>
            <person name="Gonzalez D.A."/>
            <person name="Hamid H."/>
            <person name="Hawkins E.S."/>
            <person name="Hirani K."/>
            <person name="Hogues M.E."/>
            <person name="Hollins B."/>
            <person name="Hsiao C.-H."/>
            <person name="Jabil R."/>
            <person name="James M.L."/>
            <person name="Jhangiani S.N."/>
            <person name="Johnson B."/>
            <person name="Johnson Q."/>
            <person name="Joshi V."/>
            <person name="Kalu J.B."/>
            <person name="Kam C."/>
            <person name="Kashfia A."/>
            <person name="Keebler J."/>
            <person name="Kisamo H."/>
            <person name="Kovar C.L."/>
            <person name="Lago L.A."/>
            <person name="Lai C.-Y."/>
            <person name="Laidlaw J."/>
            <person name="Lara F."/>
            <person name="Le T.-K."/>
            <person name="Lee S.L."/>
            <person name="Legall F.H."/>
            <person name="Lemon S.J."/>
            <person name="Lewis L.R."/>
            <person name="Li B."/>
            <person name="Liu Y."/>
            <person name="Liu Y.-S."/>
            <person name="Lopez J."/>
            <person name="Lozado R.J."/>
            <person name="Lu J."/>
            <person name="Madu R.C."/>
            <person name="Maheshwari M."/>
            <person name="Maheshwari R."/>
            <person name="Malloy K."/>
            <person name="Martinez E."/>
            <person name="Mathew T."/>
            <person name="Mercado I.C."/>
            <person name="Mercado C."/>
            <person name="Meyer B."/>
            <person name="Montgomery K."/>
            <person name="Morgan M.B."/>
            <person name="Munidasa M."/>
            <person name="Nazareth L.V."/>
            <person name="Nelson J."/>
            <person name="Ng B.M."/>
            <person name="Nguyen N.B."/>
            <person name="Nguyen P.Q."/>
            <person name="Nguyen T."/>
            <person name="Obregon M."/>
            <person name="Okwuonu G.O."/>
            <person name="Onwere C.G."/>
            <person name="Orozco G."/>
            <person name="Parra A."/>
            <person name="Patel S."/>
            <person name="Patil S."/>
            <person name="Perez A."/>
            <person name="Perez Y."/>
            <person name="Pham C."/>
            <person name="Primus E.L."/>
            <person name="Pu L.-L."/>
            <person name="Puazo M."/>
            <person name="Qin X."/>
            <person name="Quiroz J.B."/>
            <person name="Reese J."/>
            <person name="Richards S."/>
            <person name="Rives C.M."/>
            <person name="Robberts R."/>
            <person name="Ruiz S.J."/>
            <person name="Ruiz M.J."/>
            <person name="Santibanez J."/>
            <person name="Schneider B.W."/>
            <person name="Sisson I."/>
            <person name="Smith M."/>
            <person name="Sodergren E."/>
            <person name="Song X.-Z."/>
            <person name="Song B.B."/>
            <person name="Summersgill H."/>
            <person name="Thelus R."/>
            <person name="Thornton R.D."/>
            <person name="Trejos Z.Y."/>
            <person name="Usmani K."/>
            <person name="Vattathil S."/>
            <person name="Villasana D."/>
            <person name="Walker D.L."/>
            <person name="Wang S."/>
            <person name="Wang K."/>
            <person name="White C.S."/>
            <person name="Williams A.C."/>
            <person name="Williamson J."/>
            <person name="Wilson K."/>
            <person name="Woghiren I.O."/>
            <person name="Woodworth J.R."/>
            <person name="Worley K.C."/>
            <person name="Wright R.A."/>
            <person name="Wu W."/>
            <person name="Young L."/>
            <person name="Zhang L."/>
            <person name="Zhang J."/>
            <person name="Zhu Y."/>
            <person name="Muzny D.M."/>
            <person name="Weinstock G."/>
            <person name="Gibbs R.A."/>
        </authorList>
    </citation>
    <scope>NUCLEOTIDE SEQUENCE [LARGE SCALE GENOMIC DNA]</scope>
    <source>
        <strain evidence="4">LSR1</strain>
    </source>
</reference>
<dbReference type="Pfam" id="PF01344">
    <property type="entry name" value="Kelch_1"/>
    <property type="match status" value="2"/>
</dbReference>
<dbReference type="RefSeq" id="XP_029341571.1">
    <property type="nucleotide sequence ID" value="XM_029485711.1"/>
</dbReference>
<sequence>MSVSRIALGVEVVNGILYVVGGYNKFSVLQSAEAYRPTTGVWYSISNMHLCRMYPRVVTLNGLLYVFGRFDKPGASLCLTSVEIYDPDTDAWSIETFPSTNINTINGAVVIDRSVHFNNK</sequence>
<dbReference type="SMART" id="SM00612">
    <property type="entry name" value="Kelch"/>
    <property type="match status" value="2"/>
</dbReference>
<organism evidence="3 4">
    <name type="scientific">Acyrthosiphon pisum</name>
    <name type="common">Pea aphid</name>
    <dbReference type="NCBI Taxonomy" id="7029"/>
    <lineage>
        <taxon>Eukaryota</taxon>
        <taxon>Metazoa</taxon>
        <taxon>Ecdysozoa</taxon>
        <taxon>Arthropoda</taxon>
        <taxon>Hexapoda</taxon>
        <taxon>Insecta</taxon>
        <taxon>Pterygota</taxon>
        <taxon>Neoptera</taxon>
        <taxon>Paraneoptera</taxon>
        <taxon>Hemiptera</taxon>
        <taxon>Sternorrhyncha</taxon>
        <taxon>Aphidomorpha</taxon>
        <taxon>Aphidoidea</taxon>
        <taxon>Aphididae</taxon>
        <taxon>Macrosiphini</taxon>
        <taxon>Acyrthosiphon</taxon>
    </lineage>
</organism>
<keyword evidence="4" id="KW-1185">Reference proteome</keyword>
<dbReference type="PANTHER" id="PTHR24412:SF441">
    <property type="entry name" value="KELCH-LIKE PROTEIN 28"/>
    <property type="match status" value="1"/>
</dbReference>
<evidence type="ECO:0000313" key="3">
    <source>
        <dbReference type="EnsemblMetazoa" id="XP_029341571.1"/>
    </source>
</evidence>
<evidence type="ECO:0000256" key="1">
    <source>
        <dbReference type="ARBA" id="ARBA00022441"/>
    </source>
</evidence>
<evidence type="ECO:0000256" key="2">
    <source>
        <dbReference type="ARBA" id="ARBA00022737"/>
    </source>
</evidence>
<name>A0A8R2JLR4_ACYPI</name>
<dbReference type="SUPFAM" id="SSF117281">
    <property type="entry name" value="Kelch motif"/>
    <property type="match status" value="1"/>
</dbReference>
<keyword evidence="1" id="KW-0880">Kelch repeat</keyword>
<dbReference type="InterPro" id="IPR006652">
    <property type="entry name" value="Kelch_1"/>
</dbReference>
<keyword evidence="2" id="KW-0677">Repeat</keyword>
<dbReference type="EnsemblMetazoa" id="XM_029485711.1">
    <property type="protein sequence ID" value="XP_029341571.1"/>
    <property type="gene ID" value="LOC103308184"/>
</dbReference>
<accession>A0A8R2JLR4</accession>
<dbReference type="InterPro" id="IPR015915">
    <property type="entry name" value="Kelch-typ_b-propeller"/>
</dbReference>
<dbReference type="PANTHER" id="PTHR24412">
    <property type="entry name" value="KELCH PROTEIN"/>
    <property type="match status" value="1"/>
</dbReference>
<dbReference type="Proteomes" id="UP000007819">
    <property type="component" value="Chromosome X"/>
</dbReference>
<dbReference type="GeneID" id="103308184"/>
<reference evidence="3" key="2">
    <citation type="submission" date="2022-06" db="UniProtKB">
        <authorList>
            <consortium name="EnsemblMetazoa"/>
        </authorList>
    </citation>
    <scope>IDENTIFICATION</scope>
</reference>
<dbReference type="Gene3D" id="2.120.10.80">
    <property type="entry name" value="Kelch-type beta propeller"/>
    <property type="match status" value="1"/>
</dbReference>
<proteinExistence type="predicted"/>
<dbReference type="AlphaFoldDB" id="A0A8R2JLR4"/>
<protein>
    <submittedName>
        <fullName evidence="3">Uncharacterized protein</fullName>
    </submittedName>
</protein>
<evidence type="ECO:0000313" key="4">
    <source>
        <dbReference type="Proteomes" id="UP000007819"/>
    </source>
</evidence>